<dbReference type="AlphaFoldDB" id="A0AAJ0C9W7"/>
<feature type="compositionally biased region" description="Polar residues" evidence="1">
    <location>
        <begin position="398"/>
        <end position="410"/>
    </location>
</feature>
<dbReference type="RefSeq" id="XP_060289051.1">
    <property type="nucleotide sequence ID" value="XM_060423498.1"/>
</dbReference>
<feature type="domain" description="DUF7896" evidence="2">
    <location>
        <begin position="481"/>
        <end position="582"/>
    </location>
</feature>
<proteinExistence type="predicted"/>
<feature type="compositionally biased region" description="Low complexity" evidence="1">
    <location>
        <begin position="127"/>
        <end position="144"/>
    </location>
</feature>
<evidence type="ECO:0000259" key="2">
    <source>
        <dbReference type="Pfam" id="PF25438"/>
    </source>
</evidence>
<comment type="caution">
    <text evidence="3">The sequence shown here is derived from an EMBL/GenBank/DDBJ whole genome shotgun (WGS) entry which is preliminary data.</text>
</comment>
<sequence>MPQQHVDVETIQEAIRQNEQAHRDLNALLKNACRQPRASISLTTDFVDSQPVPNTFQLSTSPSRSADQDVFGFSNRNAVPRTAPSANLTVPPTHAYPDRDRDRDLDRQSSIGQPMKRAKTAHPPQASVRSSGMARSRSSTSSKSIPLVNPRTQPRTGPPMLDHYLNQDPVRQPATAFVYGGSLAKEEVSPQRHGPMETLVESGRAMDPGEFLSLYQDAQPRQMSSDYLSVQANPSFSQFGFVSSCGSLTSGPTMDTMMSRQNSHAYTDNASLSSQIGMIRIRSQQSTSGHTRHDSSGQLQGLDTTTTLGKRATCGHDQDFSGMGANLADHFPSSVPGATADHLMMARSHSQASHGSTSPLETPEELWMTAAYHTQQMERSDSARSSQSLKLRAKEALSRQNQNAARTTQLMPKPAVGTVEQEPPGSSGPKGKGGKTQITKARYERPKHPRVKCTQCKEHPYGFRGEHELRRHTEAKHKSVVRKFICVEPDVETALKPIKPLSGCKQCTSKKPYGAYYNAAAHLRRTHFREKPSRKGLSGKNANANANGAAADSSGNTADEKRSGKGGGDWPPMSQLKLWMTQIQVSSDDPAAFIADDKSMGFAEQGDMEPEAGDVSFTANTSSDFPVSTSENIENIVNPYLDMSDVAGVGGGFNTDLDDVGDMVFDPIDPAMLPSMPITIPSSSQFGFGAHSARHHLANTMVGMDGNNYVSPVSSNATITQTGFGEHHMLQQSMIPASGDDLSDLTFEIAFTSQ</sequence>
<dbReference type="Proteomes" id="UP001244011">
    <property type="component" value="Unassembled WGS sequence"/>
</dbReference>
<feature type="compositionally biased region" description="Low complexity" evidence="1">
    <location>
        <begin position="541"/>
        <end position="557"/>
    </location>
</feature>
<dbReference type="PANTHER" id="PTHR42031">
    <property type="entry name" value="KEY LIME PATHOGENICITY PROTEIN"/>
    <property type="match status" value="1"/>
</dbReference>
<organism evidence="3 4">
    <name type="scientific">Phialemonium atrogriseum</name>
    <dbReference type="NCBI Taxonomy" id="1093897"/>
    <lineage>
        <taxon>Eukaryota</taxon>
        <taxon>Fungi</taxon>
        <taxon>Dikarya</taxon>
        <taxon>Ascomycota</taxon>
        <taxon>Pezizomycotina</taxon>
        <taxon>Sordariomycetes</taxon>
        <taxon>Sordariomycetidae</taxon>
        <taxon>Cephalothecales</taxon>
        <taxon>Cephalothecaceae</taxon>
        <taxon>Phialemonium</taxon>
    </lineage>
</organism>
<evidence type="ECO:0000256" key="1">
    <source>
        <dbReference type="SAM" id="MobiDB-lite"/>
    </source>
</evidence>
<feature type="region of interest" description="Disordered" evidence="1">
    <location>
        <begin position="377"/>
        <end position="439"/>
    </location>
</feature>
<dbReference type="EMBL" id="MU838997">
    <property type="protein sequence ID" value="KAK1772838.1"/>
    <property type="molecule type" value="Genomic_DNA"/>
</dbReference>
<dbReference type="Pfam" id="PF25438">
    <property type="entry name" value="DUF7896"/>
    <property type="match status" value="1"/>
</dbReference>
<evidence type="ECO:0000313" key="3">
    <source>
        <dbReference type="EMBL" id="KAK1772838.1"/>
    </source>
</evidence>
<name>A0AAJ0C9W7_9PEZI</name>
<dbReference type="PANTHER" id="PTHR42031:SF1">
    <property type="entry name" value="KEY LIME PATHOGENICITY PROTEIN"/>
    <property type="match status" value="1"/>
</dbReference>
<dbReference type="GeneID" id="85306685"/>
<gene>
    <name evidence="3" type="ORF">QBC33DRAFT_31230</name>
</gene>
<accession>A0AAJ0C9W7</accession>
<feature type="region of interest" description="Disordered" evidence="1">
    <location>
        <begin position="283"/>
        <end position="303"/>
    </location>
</feature>
<protein>
    <recommendedName>
        <fullName evidence="2">DUF7896 domain-containing protein</fullName>
    </recommendedName>
</protein>
<feature type="region of interest" description="Disordered" evidence="1">
    <location>
        <begin position="75"/>
        <end position="158"/>
    </location>
</feature>
<feature type="compositionally biased region" description="Basic and acidic residues" evidence="1">
    <location>
        <begin position="96"/>
        <end position="107"/>
    </location>
</feature>
<evidence type="ECO:0000313" key="4">
    <source>
        <dbReference type="Proteomes" id="UP001244011"/>
    </source>
</evidence>
<feature type="region of interest" description="Disordered" evidence="1">
    <location>
        <begin position="529"/>
        <end position="572"/>
    </location>
</feature>
<dbReference type="InterPro" id="IPR057218">
    <property type="entry name" value="DUF7896"/>
</dbReference>
<reference evidence="3" key="1">
    <citation type="submission" date="2023-06" db="EMBL/GenBank/DDBJ databases">
        <title>Genome-scale phylogeny and comparative genomics of the fungal order Sordariales.</title>
        <authorList>
            <consortium name="Lawrence Berkeley National Laboratory"/>
            <person name="Hensen N."/>
            <person name="Bonometti L."/>
            <person name="Westerberg I."/>
            <person name="Brannstrom I.O."/>
            <person name="Guillou S."/>
            <person name="Cros-Aarteil S."/>
            <person name="Calhoun S."/>
            <person name="Haridas S."/>
            <person name="Kuo A."/>
            <person name="Mondo S."/>
            <person name="Pangilinan J."/>
            <person name="Riley R."/>
            <person name="Labutti K."/>
            <person name="Andreopoulos B."/>
            <person name="Lipzen A."/>
            <person name="Chen C."/>
            <person name="Yanf M."/>
            <person name="Daum C."/>
            <person name="Ng V."/>
            <person name="Clum A."/>
            <person name="Steindorff A."/>
            <person name="Ohm R."/>
            <person name="Martin F."/>
            <person name="Silar P."/>
            <person name="Natvig D."/>
            <person name="Lalanne C."/>
            <person name="Gautier V."/>
            <person name="Ament-Velasquez S.L."/>
            <person name="Kruys A."/>
            <person name="Hutchinson M.I."/>
            <person name="Powell A.J."/>
            <person name="Barry K."/>
            <person name="Miller A.N."/>
            <person name="Grigoriev I.V."/>
            <person name="Debuchy R."/>
            <person name="Gladieux P."/>
            <person name="Thoren M.H."/>
            <person name="Johannesson H."/>
        </authorList>
    </citation>
    <scope>NUCLEOTIDE SEQUENCE</scope>
    <source>
        <strain evidence="3">8032-3</strain>
    </source>
</reference>
<keyword evidence="4" id="KW-1185">Reference proteome</keyword>